<feature type="domain" description="Core-binding (CB)" evidence="7">
    <location>
        <begin position="58"/>
        <end position="139"/>
    </location>
</feature>
<dbReference type="SUPFAM" id="SSF56349">
    <property type="entry name" value="DNA breaking-rejoining enzymes"/>
    <property type="match status" value="1"/>
</dbReference>
<evidence type="ECO:0000259" key="6">
    <source>
        <dbReference type="PROSITE" id="PS51898"/>
    </source>
</evidence>
<dbReference type="Pfam" id="PF14659">
    <property type="entry name" value="Phage_int_SAM_3"/>
    <property type="match status" value="1"/>
</dbReference>
<evidence type="ECO:0000313" key="8">
    <source>
        <dbReference type="EMBL" id="ARW19669.1"/>
    </source>
</evidence>
<dbReference type="InterPro" id="IPR010998">
    <property type="entry name" value="Integrase_recombinase_N"/>
</dbReference>
<gene>
    <name evidence="8" type="ORF">S100892_01096</name>
</gene>
<dbReference type="InterPro" id="IPR044068">
    <property type="entry name" value="CB"/>
</dbReference>
<proteinExistence type="inferred from homology"/>
<dbReference type="CDD" id="cd01189">
    <property type="entry name" value="INT_ICEBs1_C_like"/>
    <property type="match status" value="1"/>
</dbReference>
<evidence type="ECO:0000256" key="5">
    <source>
        <dbReference type="PROSITE-ProRule" id="PRU01248"/>
    </source>
</evidence>
<accession>A0A1Y0VV21</accession>
<dbReference type="InterPro" id="IPR011010">
    <property type="entry name" value="DNA_brk_join_enz"/>
</dbReference>
<evidence type="ECO:0000256" key="1">
    <source>
        <dbReference type="ARBA" id="ARBA00008857"/>
    </source>
</evidence>
<dbReference type="GO" id="GO:0015074">
    <property type="term" value="P:DNA integration"/>
    <property type="evidence" value="ECO:0007669"/>
    <property type="project" value="InterPro"/>
</dbReference>
<dbReference type="Proteomes" id="UP000196118">
    <property type="component" value="Chromosome"/>
</dbReference>
<evidence type="ECO:0000256" key="2">
    <source>
        <dbReference type="ARBA" id="ARBA00022908"/>
    </source>
</evidence>
<dbReference type="InterPro" id="IPR013762">
    <property type="entry name" value="Integrase-like_cat_sf"/>
</dbReference>
<dbReference type="InterPro" id="IPR004107">
    <property type="entry name" value="Integrase_SAM-like_N"/>
</dbReference>
<name>A0A1Y0VV21_PEDPE</name>
<reference evidence="8 9" key="1">
    <citation type="submission" date="2017-05" db="EMBL/GenBank/DDBJ databases">
        <title>Genome sequence of Pediococcus pentosaceus strain SRCM100892.</title>
        <authorList>
            <person name="Cho S.H."/>
        </authorList>
    </citation>
    <scope>NUCLEOTIDE SEQUENCE [LARGE SCALE GENOMIC DNA]</scope>
    <source>
        <strain evidence="8 9">SRCM100892</strain>
    </source>
</reference>
<evidence type="ECO:0000259" key="7">
    <source>
        <dbReference type="PROSITE" id="PS51900"/>
    </source>
</evidence>
<protein>
    <recommendedName>
        <fullName evidence="10">Tyrosine-type recombinase/integrase</fullName>
    </recommendedName>
</protein>
<dbReference type="EMBL" id="CP021474">
    <property type="protein sequence ID" value="ARW19669.1"/>
    <property type="molecule type" value="Genomic_DNA"/>
</dbReference>
<keyword evidence="3 5" id="KW-0238">DNA-binding</keyword>
<sequence length="357" mass="40866">MASFEKRGKRTRVVVSVMQSGVRRKVSKTFDTKKKAKDWAIMMEADKLQNRSIIASSMTFADYFKMWMETYKKNDIRPSTYNTYISTLRHIKESFDGITLENLTYSLLQSKLDTIGKTLSKGTMTLIVSRIKACLKDALYDKYILDDIFTRLKPHGIERSKKTNALSVTEFEKLQDYLYHSKLDKASLAILVALETGMRIGEVLALQYKDVSIPFDNIHVNKSRSGNIVGKPKNKNSVRDIKITNELANIISNEKNNSTEFIFNCRRQTVRNRLDSLINKLDLQPITIHGLRHSHASYLLYKGVSINYVSARLGHANTSITQKVYAHMLKEEKTREQDKTIEILSVSPNVPKAINKC</sequence>
<feature type="domain" description="Tyr recombinase" evidence="6">
    <location>
        <begin position="161"/>
        <end position="338"/>
    </location>
</feature>
<dbReference type="PROSITE" id="PS51900">
    <property type="entry name" value="CB"/>
    <property type="match status" value="1"/>
</dbReference>
<dbReference type="GO" id="GO:0006310">
    <property type="term" value="P:DNA recombination"/>
    <property type="evidence" value="ECO:0007669"/>
    <property type="project" value="UniProtKB-KW"/>
</dbReference>
<evidence type="ECO:0008006" key="10">
    <source>
        <dbReference type="Google" id="ProtNLM"/>
    </source>
</evidence>
<keyword evidence="4" id="KW-0233">DNA recombination</keyword>
<evidence type="ECO:0000313" key="9">
    <source>
        <dbReference type="Proteomes" id="UP000196118"/>
    </source>
</evidence>
<dbReference type="Gene3D" id="1.10.150.130">
    <property type="match status" value="1"/>
</dbReference>
<dbReference type="InterPro" id="IPR002104">
    <property type="entry name" value="Integrase_catalytic"/>
</dbReference>
<evidence type="ECO:0000256" key="3">
    <source>
        <dbReference type="ARBA" id="ARBA00023125"/>
    </source>
</evidence>
<keyword evidence="2" id="KW-0229">DNA integration</keyword>
<dbReference type="GO" id="GO:0003677">
    <property type="term" value="F:DNA binding"/>
    <property type="evidence" value="ECO:0007669"/>
    <property type="project" value="UniProtKB-UniRule"/>
</dbReference>
<dbReference type="InterPro" id="IPR050090">
    <property type="entry name" value="Tyrosine_recombinase_XerCD"/>
</dbReference>
<organism evidence="8 9">
    <name type="scientific">Pediococcus pentosaceus</name>
    <dbReference type="NCBI Taxonomy" id="1255"/>
    <lineage>
        <taxon>Bacteria</taxon>
        <taxon>Bacillati</taxon>
        <taxon>Bacillota</taxon>
        <taxon>Bacilli</taxon>
        <taxon>Lactobacillales</taxon>
        <taxon>Lactobacillaceae</taxon>
        <taxon>Pediococcus</taxon>
    </lineage>
</organism>
<dbReference type="Gene3D" id="1.10.443.10">
    <property type="entry name" value="Intergrase catalytic core"/>
    <property type="match status" value="1"/>
</dbReference>
<comment type="similarity">
    <text evidence="1">Belongs to the 'phage' integrase family.</text>
</comment>
<dbReference type="AlphaFoldDB" id="A0A1Y0VV21"/>
<dbReference type="Pfam" id="PF00589">
    <property type="entry name" value="Phage_integrase"/>
    <property type="match status" value="1"/>
</dbReference>
<dbReference type="PANTHER" id="PTHR30349">
    <property type="entry name" value="PHAGE INTEGRASE-RELATED"/>
    <property type="match status" value="1"/>
</dbReference>
<dbReference type="PANTHER" id="PTHR30349:SF64">
    <property type="entry name" value="PROPHAGE INTEGRASE INTD-RELATED"/>
    <property type="match status" value="1"/>
</dbReference>
<evidence type="ECO:0000256" key="4">
    <source>
        <dbReference type="ARBA" id="ARBA00023172"/>
    </source>
</evidence>
<dbReference type="PROSITE" id="PS51898">
    <property type="entry name" value="TYR_RECOMBINASE"/>
    <property type="match status" value="1"/>
</dbReference>